<dbReference type="Proteomes" id="UP000007799">
    <property type="component" value="Unassembled WGS sequence"/>
</dbReference>
<feature type="region of interest" description="Disordered" evidence="6">
    <location>
        <begin position="797"/>
        <end position="818"/>
    </location>
</feature>
<evidence type="ECO:0000256" key="4">
    <source>
        <dbReference type="ARBA" id="ARBA00022989"/>
    </source>
</evidence>
<dbReference type="InParanoid" id="F2UJV0"/>
<feature type="compositionally biased region" description="Basic residues" evidence="6">
    <location>
        <begin position="312"/>
        <end position="328"/>
    </location>
</feature>
<dbReference type="eggNOG" id="KOG1948">
    <property type="taxonomic scope" value="Eukaryota"/>
</dbReference>
<name>F2UJV0_SALR5</name>
<gene>
    <name evidence="9" type="ORF">PTSG_08494</name>
</gene>
<feature type="compositionally biased region" description="Low complexity" evidence="6">
    <location>
        <begin position="507"/>
        <end position="532"/>
    </location>
</feature>
<comment type="similarity">
    <text evidence="2">Belongs to the TMC family.</text>
</comment>
<dbReference type="STRING" id="946362.F2UJV0"/>
<feature type="compositionally biased region" description="Acidic residues" evidence="6">
    <location>
        <begin position="268"/>
        <end position="277"/>
    </location>
</feature>
<feature type="transmembrane region" description="Helical" evidence="7">
    <location>
        <begin position="1513"/>
        <end position="1533"/>
    </location>
</feature>
<feature type="transmembrane region" description="Helical" evidence="7">
    <location>
        <begin position="1303"/>
        <end position="1323"/>
    </location>
</feature>
<feature type="compositionally biased region" description="Basic and acidic residues" evidence="6">
    <location>
        <begin position="117"/>
        <end position="127"/>
    </location>
</feature>
<evidence type="ECO:0000256" key="1">
    <source>
        <dbReference type="ARBA" id="ARBA00004141"/>
    </source>
</evidence>
<dbReference type="KEGG" id="sre:PTSG_08494"/>
<evidence type="ECO:0000256" key="7">
    <source>
        <dbReference type="SAM" id="Phobius"/>
    </source>
</evidence>
<feature type="transmembrane region" description="Helical" evidence="7">
    <location>
        <begin position="1239"/>
        <end position="1259"/>
    </location>
</feature>
<evidence type="ECO:0000313" key="10">
    <source>
        <dbReference type="Proteomes" id="UP000007799"/>
    </source>
</evidence>
<keyword evidence="4 7" id="KW-1133">Transmembrane helix</keyword>
<dbReference type="OrthoDB" id="1936208at2759"/>
<organism evidence="10">
    <name type="scientific">Salpingoeca rosetta (strain ATCC 50818 / BSB-021)</name>
    <dbReference type="NCBI Taxonomy" id="946362"/>
    <lineage>
        <taxon>Eukaryota</taxon>
        <taxon>Choanoflagellata</taxon>
        <taxon>Craspedida</taxon>
        <taxon>Salpingoecidae</taxon>
        <taxon>Salpingoeca</taxon>
    </lineage>
</organism>
<dbReference type="InterPro" id="IPR038900">
    <property type="entry name" value="TMC"/>
</dbReference>
<proteinExistence type="inferred from homology"/>
<evidence type="ECO:0000259" key="8">
    <source>
        <dbReference type="Pfam" id="PF07810"/>
    </source>
</evidence>
<feature type="compositionally biased region" description="Basic and acidic residues" evidence="6">
    <location>
        <begin position="487"/>
        <end position="503"/>
    </location>
</feature>
<dbReference type="RefSeq" id="XP_004990743.1">
    <property type="nucleotide sequence ID" value="XM_004990686.1"/>
</dbReference>
<feature type="transmembrane region" description="Helical" evidence="7">
    <location>
        <begin position="1074"/>
        <end position="1095"/>
    </location>
</feature>
<feature type="region of interest" description="Disordered" evidence="6">
    <location>
        <begin position="421"/>
        <end position="733"/>
    </location>
</feature>
<feature type="transmembrane region" description="Helical" evidence="7">
    <location>
        <begin position="1411"/>
        <end position="1433"/>
    </location>
</feature>
<feature type="compositionally biased region" description="Acidic residues" evidence="6">
    <location>
        <begin position="854"/>
        <end position="876"/>
    </location>
</feature>
<protein>
    <recommendedName>
        <fullName evidence="8">TMC domain-containing protein</fullName>
    </recommendedName>
</protein>
<evidence type="ECO:0000256" key="6">
    <source>
        <dbReference type="SAM" id="MobiDB-lite"/>
    </source>
</evidence>
<accession>F2UJV0</accession>
<feature type="transmembrane region" description="Helical" evidence="7">
    <location>
        <begin position="1454"/>
        <end position="1477"/>
    </location>
</feature>
<feature type="transmembrane region" description="Helical" evidence="7">
    <location>
        <begin position="1017"/>
        <end position="1035"/>
    </location>
</feature>
<dbReference type="EMBL" id="GL832977">
    <property type="protein sequence ID" value="EGD77399.1"/>
    <property type="molecule type" value="Genomic_DNA"/>
</dbReference>
<keyword evidence="5 7" id="KW-0472">Membrane</keyword>
<feature type="compositionally biased region" description="Acidic residues" evidence="6">
    <location>
        <begin position="347"/>
        <end position="356"/>
    </location>
</feature>
<dbReference type="Pfam" id="PF07810">
    <property type="entry name" value="TMC"/>
    <property type="match status" value="1"/>
</dbReference>
<dbReference type="GO" id="GO:0008381">
    <property type="term" value="F:mechanosensitive monoatomic ion channel activity"/>
    <property type="evidence" value="ECO:0007669"/>
    <property type="project" value="TreeGrafter"/>
</dbReference>
<evidence type="ECO:0000256" key="5">
    <source>
        <dbReference type="ARBA" id="ARBA00023136"/>
    </source>
</evidence>
<feature type="compositionally biased region" description="Basic residues" evidence="6">
    <location>
        <begin position="254"/>
        <end position="263"/>
    </location>
</feature>
<feature type="compositionally biased region" description="Basic and acidic residues" evidence="6">
    <location>
        <begin position="877"/>
        <end position="889"/>
    </location>
</feature>
<comment type="subcellular location">
    <subcellularLocation>
        <location evidence="1">Membrane</location>
        <topology evidence="1">Multi-pass membrane protein</topology>
    </subcellularLocation>
</comment>
<keyword evidence="3 7" id="KW-0812">Transmembrane</keyword>
<evidence type="ECO:0000256" key="3">
    <source>
        <dbReference type="ARBA" id="ARBA00022692"/>
    </source>
</evidence>
<feature type="domain" description="TMC" evidence="8">
    <location>
        <begin position="1337"/>
        <end position="1446"/>
    </location>
</feature>
<evidence type="ECO:0000313" key="9">
    <source>
        <dbReference type="EMBL" id="EGD77399.1"/>
    </source>
</evidence>
<feature type="compositionally biased region" description="Acidic residues" evidence="6">
    <location>
        <begin position="429"/>
        <end position="444"/>
    </location>
</feature>
<feature type="compositionally biased region" description="Acidic residues" evidence="6">
    <location>
        <begin position="560"/>
        <end position="590"/>
    </location>
</feature>
<feature type="compositionally biased region" description="Basic residues" evidence="6">
    <location>
        <begin position="808"/>
        <end position="817"/>
    </location>
</feature>
<feature type="transmembrane region" description="Helical" evidence="7">
    <location>
        <begin position="1142"/>
        <end position="1163"/>
    </location>
</feature>
<sequence>MSWYRDGRGGGDGRRYAGDARRYDDDYADDYADDYDEYVDDGDVGYGRDDPYYNDRGDPRRLGRAYAQDGGPRPRAPRSRHAWGTDTLASEAARSERSGYAGSYFEVGSTMNGTARTRRDPRDDADAYRYRDSVEYEYDETMKRRSAEYLGHRQRARAYDLEEADRMRMEMEMEMDRYPRRDSYDPRYPEGRAAYAGGLHRADSQMFMSELEMALQRSAERLDPYGAYRGGYTREYDDDDDDDDRYNDDDDSRRRRRRPHRRSSAADDGGDIGDGDGDGGRRGSLGPVAAFNYPDHSGKRRKDRASMASSFRSRHSRDDHRHRHHHRHQGDIATTDVDRAHIVASDVETETDDSRDDVDHTYDYGDMGPGEGEYALATDFVPGVDDVAVDDEDDRAHLLRGKKKEKQVRFRRSTATSVEHLETLAAMPIDDDDGDDDDDDEGGEFYELSRPPNLFTSRKPASDTQDDGKSNKRDKIHYYGDDAAMDLTKREYDTLRRLTRNEDDGSELSSSSSTPSTSSSSSPSSSSSVSGSDSEDDGDSGGRGVVGRRGRPVSKMYLFDSDDDDDEFSSSDSESGGEGESDGLEEEADDSQASGDEGAVAQRTSLVTVEREEGTEVLVVDASSSSAAAAAASTTTATASGHGHHDDDGDGDDAASVATNVTGLDGGSDGDERGDAEVGAIMTQDAQQKPATAVSGALGEREQGVYTPTPETMQRQADPSTATDGTGDVQTSGTLRTAVTAVTAATAATARTAATAATGATGTATAITTASAASAGSAVSAVKTTVTFTAAASVMTPTRDGDNERKVTLRRSKRRRSSAVEELQEVAASSMPQYVNLRNRLKQWEDGVASGQAGDDDNYEKEFFREEEESDEEEYGEAVRGDTLRPHRDDDDDKTLSATLRRARARQEGQTAQLTESDLKAIYGREIQMYCPRQPHLQHRYGKKKECHHWPERVRTRKGRHGQTFVAVKDADNKLQARTRLARLEQKEQRKLDDLRKKGRLRGQLLRQQQSSAKSTLGFFTLTYYSLSLWISRLWRNLYQFFTTFELFGRRLHEVEGQFGTVVYQYFVFARSLILLNFICAIAWAAFVIIPQSILLQEPDVDFDPSDLLTGSGYFLQTTLYIGSYSNTSIPYAGLDWDMPTAYLGTALGTFLLAMVAIVITMVRRHFNSIVRQTDGKNIYPFPDAVFCSWDFTIKKEVGKKLKQDQIGNQFKDLLRRAQARNELSTGERVKLWAWRGMCNFLIMGLLAGFLFGIYRLSIAYADSEAFWEQLSAPLTATLGSSLLPTFVYGLTEAQNFSDRANLIKVLVFWSFIVKLGPIYVLLSSSLSLSTDDSIECWESQVGVDLFQLLVLNLLATCFTTVFGDVGRWVLCNTLDCFKPLSKITGEPTFQMGKSIMDVIYGQALVWIASYFSPFSIVFSVLMVLAIFWVKYASLRAFLQPFTKHYVIRSDDNYSLWVLLVTLFLCMIFIGYTILFLEPSDNCGPFRGMDTAWNVIQRRTTRWSETLQDATNFIISPAFVVPLIIVLCIALMYTCMLDATAQHETDKIRAKLDEQLRLKKRMVKKFIAPKKKKARGKKNKARRSNKK</sequence>
<dbReference type="PANTHER" id="PTHR23302:SF24">
    <property type="entry name" value="TMC DOMAIN-CONTAINING PROTEIN"/>
    <property type="match status" value="1"/>
</dbReference>
<feature type="compositionally biased region" description="Basic and acidic residues" evidence="6">
    <location>
        <begin position="1"/>
        <end position="25"/>
    </location>
</feature>
<dbReference type="GO" id="GO:0005886">
    <property type="term" value="C:plasma membrane"/>
    <property type="evidence" value="ECO:0007669"/>
    <property type="project" value="InterPro"/>
</dbReference>
<feature type="region of interest" description="Disordered" evidence="6">
    <location>
        <begin position="847"/>
        <end position="894"/>
    </location>
</feature>
<dbReference type="GeneID" id="16071301"/>
<feature type="region of interest" description="Disordered" evidence="6">
    <location>
        <begin position="1"/>
        <end position="127"/>
    </location>
</feature>
<dbReference type="InterPro" id="IPR012496">
    <property type="entry name" value="TMC_dom"/>
</dbReference>
<feature type="compositionally biased region" description="Basic and acidic residues" evidence="6">
    <location>
        <begin position="466"/>
        <end position="480"/>
    </location>
</feature>
<feature type="region of interest" description="Disordered" evidence="6">
    <location>
        <begin position="221"/>
        <end position="370"/>
    </location>
</feature>
<evidence type="ECO:0000256" key="2">
    <source>
        <dbReference type="ARBA" id="ARBA00006510"/>
    </source>
</evidence>
<keyword evidence="10" id="KW-1185">Reference proteome</keyword>
<feature type="compositionally biased region" description="Basic and acidic residues" evidence="6">
    <location>
        <begin position="46"/>
        <end position="61"/>
    </location>
</feature>
<dbReference type="PANTHER" id="PTHR23302">
    <property type="entry name" value="TRANSMEMBRANE CHANNEL-RELATED"/>
    <property type="match status" value="1"/>
</dbReference>
<feature type="compositionally biased region" description="Polar residues" evidence="6">
    <location>
        <begin position="709"/>
        <end position="733"/>
    </location>
</feature>
<feature type="compositionally biased region" description="Acidic residues" evidence="6">
    <location>
        <begin position="236"/>
        <end position="250"/>
    </location>
</feature>
<feature type="compositionally biased region" description="Low complexity" evidence="6">
    <location>
        <begin position="622"/>
        <end position="641"/>
    </location>
</feature>
<feature type="compositionally biased region" description="Acidic residues" evidence="6">
    <location>
        <begin position="26"/>
        <end position="43"/>
    </location>
</feature>
<reference evidence="9" key="1">
    <citation type="submission" date="2009-08" db="EMBL/GenBank/DDBJ databases">
        <title>Annotation of Salpingoeca rosetta.</title>
        <authorList>
            <consortium name="The Broad Institute Genome Sequencing Platform"/>
            <person name="Russ C."/>
            <person name="Cuomo C."/>
            <person name="Burger G."/>
            <person name="Gray M.W."/>
            <person name="Holland P.W.H."/>
            <person name="King N."/>
            <person name="Lang F.B.F."/>
            <person name="Roger A.J."/>
            <person name="Ruiz-Trillo I."/>
            <person name="Young S.K."/>
            <person name="Zeng Q."/>
            <person name="Gargeya S."/>
            <person name="Alvarado L."/>
            <person name="Berlin A."/>
            <person name="Chapman S.B."/>
            <person name="Chen Z."/>
            <person name="Freedman E."/>
            <person name="Gellesch M."/>
            <person name="Goldberg J."/>
            <person name="Griggs A."/>
            <person name="Gujja S."/>
            <person name="Heilman E."/>
            <person name="Heiman D."/>
            <person name="Howarth C."/>
            <person name="Mehta T."/>
            <person name="Neiman D."/>
            <person name="Pearson M."/>
            <person name="Roberts A."/>
            <person name="Saif S."/>
            <person name="Shea T."/>
            <person name="Shenoy N."/>
            <person name="Sisk P."/>
            <person name="Stolte C."/>
            <person name="Sykes S."/>
            <person name="White J."/>
            <person name="Yandava C."/>
            <person name="Haas B."/>
            <person name="Nusbaum C."/>
            <person name="Birren B."/>
        </authorList>
    </citation>
    <scope>NUCLEOTIDE SEQUENCE [LARGE SCALE GENOMIC DNA]</scope>
    <source>
        <strain evidence="9">ATCC 50818</strain>
    </source>
</reference>